<keyword evidence="1" id="KW-1133">Transmembrane helix</keyword>
<dbReference type="Proteomes" id="UP000257323">
    <property type="component" value="Unassembled WGS sequence"/>
</dbReference>
<dbReference type="AlphaFoldDB" id="A0A3E2BKX9"/>
<gene>
    <name evidence="2" type="ORF">OP8BY_0293</name>
</gene>
<proteinExistence type="predicted"/>
<evidence type="ECO:0000256" key="1">
    <source>
        <dbReference type="SAM" id="Phobius"/>
    </source>
</evidence>
<feature type="transmembrane region" description="Helical" evidence="1">
    <location>
        <begin position="622"/>
        <end position="642"/>
    </location>
</feature>
<comment type="caution">
    <text evidence="2">The sequence shown here is derived from an EMBL/GenBank/DDBJ whole genome shotgun (WGS) entry which is preliminary data.</text>
</comment>
<organism evidence="2 3">
    <name type="scientific">Candidatus Saccharicenans subterraneus</name>
    <dbReference type="NCBI Taxonomy" id="2508984"/>
    <lineage>
        <taxon>Bacteria</taxon>
        <taxon>Candidatus Aminicenantota</taxon>
        <taxon>Candidatus Aminicenantia</taxon>
        <taxon>Candidatus Aminicenantales</taxon>
        <taxon>Candidatus Saccharicenantaceae</taxon>
        <taxon>Candidatus Saccharicenans</taxon>
    </lineage>
</organism>
<feature type="transmembrane region" description="Helical" evidence="1">
    <location>
        <begin position="779"/>
        <end position="801"/>
    </location>
</feature>
<accession>A0A3E2BKX9</accession>
<feature type="transmembrane region" description="Helical" evidence="1">
    <location>
        <begin position="751"/>
        <end position="773"/>
    </location>
</feature>
<feature type="transmembrane region" description="Helical" evidence="1">
    <location>
        <begin position="168"/>
        <end position="186"/>
    </location>
</feature>
<evidence type="ECO:0000313" key="2">
    <source>
        <dbReference type="EMBL" id="RFT15403.1"/>
    </source>
</evidence>
<keyword evidence="1" id="KW-0812">Transmembrane</keyword>
<dbReference type="EMBL" id="QUAH01000009">
    <property type="protein sequence ID" value="RFT15403.1"/>
    <property type="molecule type" value="Genomic_DNA"/>
</dbReference>
<feature type="transmembrane region" description="Helical" evidence="1">
    <location>
        <begin position="70"/>
        <end position="89"/>
    </location>
</feature>
<feature type="transmembrane region" description="Helical" evidence="1">
    <location>
        <begin position="36"/>
        <end position="58"/>
    </location>
</feature>
<feature type="transmembrane region" description="Helical" evidence="1">
    <location>
        <begin position="654"/>
        <end position="675"/>
    </location>
</feature>
<protein>
    <recommendedName>
        <fullName evidence="4">Spermidine synthase</fullName>
    </recommendedName>
</protein>
<sequence length="810" mass="90936">MPEKPRTLAGVALVSAQILALELILTRFFSISQGYHYAFLVVSLAFLGFGAGSLFLFSGHLRKFLERAEALALLALVSGLVVPLVFFLVNRLPFNPLELLWDQARLFILPIHYLILSLPFLLGGLIISLALTRLAGVVHRVYFADLTGAAAGIIFSALSFRLAGDRGAIWLLVLLPLAASWLFIPWASLARSGKVKQILGTVLIISALALCGKELSFRISDYKSLAFFLKQKGVALTATRWDEKTRLDLFESPAVRYAPGLSLNYNGPLPEQTGLSLDAERIYALNDKGQPAFLDYLPLWAAFEFNRGGRFLLLNPAGDLELLLSLKAEASLITIFIESQLLGEVHRDRIGQLRRTGQSATSVQLITVEPRAGLNQERKRKAEFDLLVYPLPDLPGSYSTGFFGPGEDYLMTAEAVDLIYELLSPRGLVTALFYFLPPPRQELRFLALWVEGLERRGLRPERHIVFLRTPETITYLIKKQAFTQEDISRLKKFADHRLYDLIIPGQEIRVDSRPSIQTDRRAWEELAGWLFDHEKRQALYSNYIFDIRPPDDNRPFFRDFMEWKRWPDIRKFFNRKAYPLFLGKYLLVFLLIQSLALGLLVIVLPLLRSARRLLPQVAGKSLAFFYFASLGAGYMLVEITLFHKFILLIGHPTYSLSAVLFFLLGASGAGSLSLASLRRKTGQAGLVYWPLLCLLVILLVTALLELFGGIFLGLGLAWRLLLCLLLVFPLGFCLGIPFPAGLGHFQSRSPLMIPFAFAANAFFSLLASVWGLVQAQISGYRSVFFVSAGCYLLAFLFFYLAHHRDKPDVE</sequence>
<name>A0A3E2BKX9_9BACT</name>
<evidence type="ECO:0008006" key="4">
    <source>
        <dbReference type="Google" id="ProtNLM"/>
    </source>
</evidence>
<feature type="transmembrane region" description="Helical" evidence="1">
    <location>
        <begin position="143"/>
        <end position="162"/>
    </location>
</feature>
<reference evidence="2 3" key="1">
    <citation type="submission" date="2018-08" db="EMBL/GenBank/DDBJ databases">
        <title>Genome analysis of the thermophilic bacterium of the candidate phylum Aminicenantes from deep subsurface aquifer revealed its physiology and ecological role.</title>
        <authorList>
            <person name="Kadnikov V.V."/>
            <person name="Mardanov A.V."/>
            <person name="Beletsky A.V."/>
            <person name="Karnachuk O.V."/>
            <person name="Ravin N.V."/>
        </authorList>
    </citation>
    <scope>NUCLEOTIDE SEQUENCE [LARGE SCALE GENOMIC DNA]</scope>
    <source>
        <strain evidence="2">BY38</strain>
    </source>
</reference>
<feature type="transmembrane region" description="Helical" evidence="1">
    <location>
        <begin position="718"/>
        <end position="739"/>
    </location>
</feature>
<feature type="transmembrane region" description="Helical" evidence="1">
    <location>
        <begin position="585"/>
        <end position="610"/>
    </location>
</feature>
<feature type="transmembrane region" description="Helical" evidence="1">
    <location>
        <begin position="109"/>
        <end position="131"/>
    </location>
</feature>
<evidence type="ECO:0000313" key="3">
    <source>
        <dbReference type="Proteomes" id="UP000257323"/>
    </source>
</evidence>
<keyword evidence="1" id="KW-0472">Membrane</keyword>
<feature type="transmembrane region" description="Helical" evidence="1">
    <location>
        <begin position="687"/>
        <end position="712"/>
    </location>
</feature>